<accession>A0ACB7IND0</accession>
<organism evidence="1 2">
    <name type="scientific">Pleurotus cornucopiae</name>
    <name type="common">Cornucopia mushroom</name>
    <dbReference type="NCBI Taxonomy" id="5321"/>
    <lineage>
        <taxon>Eukaryota</taxon>
        <taxon>Fungi</taxon>
        <taxon>Dikarya</taxon>
        <taxon>Basidiomycota</taxon>
        <taxon>Agaricomycotina</taxon>
        <taxon>Agaricomycetes</taxon>
        <taxon>Agaricomycetidae</taxon>
        <taxon>Agaricales</taxon>
        <taxon>Pleurotineae</taxon>
        <taxon>Pleurotaceae</taxon>
        <taxon>Pleurotus</taxon>
    </lineage>
</organism>
<dbReference type="EMBL" id="WQMT02000009">
    <property type="protein sequence ID" value="KAG9219727.1"/>
    <property type="molecule type" value="Genomic_DNA"/>
</dbReference>
<name>A0ACB7IND0_PLECO</name>
<gene>
    <name evidence="1" type="ORF">CCMSSC00406_0010190</name>
</gene>
<reference evidence="1 2" key="1">
    <citation type="journal article" date="2021" name="Appl. Environ. Microbiol.">
        <title>Genetic linkage and physical mapping for an oyster mushroom Pleurotus cornucopiae and QTL analysis for the trait cap color.</title>
        <authorList>
            <person name="Zhang Y."/>
            <person name="Gao W."/>
            <person name="Sonnenberg A."/>
            <person name="Chen Q."/>
            <person name="Zhang J."/>
            <person name="Huang C."/>
        </authorList>
    </citation>
    <scope>NUCLEOTIDE SEQUENCE [LARGE SCALE GENOMIC DNA]</scope>
    <source>
        <strain evidence="1">CCMSSC00406</strain>
    </source>
</reference>
<evidence type="ECO:0000313" key="1">
    <source>
        <dbReference type="EMBL" id="KAG9219727.1"/>
    </source>
</evidence>
<comment type="caution">
    <text evidence="1">The sequence shown here is derived from an EMBL/GenBank/DDBJ whole genome shotgun (WGS) entry which is preliminary data.</text>
</comment>
<evidence type="ECO:0000313" key="2">
    <source>
        <dbReference type="Proteomes" id="UP000824881"/>
    </source>
</evidence>
<sequence length="288" mass="32206">MDESVHLPPSTHRYCPSSLWEPLLSSPDDTQTPGPGDALRCTFSPSQHRHATRPSRILLTLLPPTPFEINAAILKLESFFQPSPLFSPRTETAASNSTVRAQIPAIQLSEPTDMVLPSASWTCIPYVQRLHPGEWSPRHHHGEVVKRSTRTRSFVPPPIRTSQTAARHLSNSSSASQTPTAQRYWRTLGVHVRTTNLTPHATFHITKVVLIDRWGGLLRTAPFLTTHERKQAEHPEPTHFLLAPRLLQTRTGLAQAGYKAGPRAYLPRVRERGIAPHRTPRVHGVQSL</sequence>
<dbReference type="Proteomes" id="UP000824881">
    <property type="component" value="Unassembled WGS sequence"/>
</dbReference>
<proteinExistence type="predicted"/>
<keyword evidence="2" id="KW-1185">Reference proteome</keyword>
<protein>
    <submittedName>
        <fullName evidence="1">Uncharacterized protein</fullName>
    </submittedName>
</protein>